<dbReference type="Pfam" id="PF03793">
    <property type="entry name" value="PASTA"/>
    <property type="match status" value="1"/>
</dbReference>
<dbReference type="CDD" id="cd06577">
    <property type="entry name" value="PASTA_pknB"/>
    <property type="match status" value="1"/>
</dbReference>
<feature type="domain" description="PASTA" evidence="2">
    <location>
        <begin position="356"/>
        <end position="425"/>
    </location>
</feature>
<dbReference type="Proteomes" id="UP000198749">
    <property type="component" value="Unassembled WGS sequence"/>
</dbReference>
<protein>
    <submittedName>
        <fullName evidence="3">PASTA domain-containing protein</fullName>
    </submittedName>
</protein>
<name>A0A1H9D640_9GAMM</name>
<keyword evidence="1" id="KW-0175">Coiled coil</keyword>
<feature type="coiled-coil region" evidence="1">
    <location>
        <begin position="127"/>
        <end position="161"/>
    </location>
</feature>
<organism evidence="3 4">
    <name type="scientific">Amphritea atlantica</name>
    <dbReference type="NCBI Taxonomy" id="355243"/>
    <lineage>
        <taxon>Bacteria</taxon>
        <taxon>Pseudomonadati</taxon>
        <taxon>Pseudomonadota</taxon>
        <taxon>Gammaproteobacteria</taxon>
        <taxon>Oceanospirillales</taxon>
        <taxon>Oceanospirillaceae</taxon>
        <taxon>Amphritea</taxon>
    </lineage>
</organism>
<dbReference type="Gene3D" id="3.30.10.20">
    <property type="match status" value="1"/>
</dbReference>
<evidence type="ECO:0000259" key="2">
    <source>
        <dbReference type="PROSITE" id="PS51178"/>
    </source>
</evidence>
<dbReference type="InterPro" id="IPR005543">
    <property type="entry name" value="PASTA_dom"/>
</dbReference>
<dbReference type="EMBL" id="FOGB01000001">
    <property type="protein sequence ID" value="SEQ08904.1"/>
    <property type="molecule type" value="Genomic_DNA"/>
</dbReference>
<accession>A0A1H9D640</accession>
<evidence type="ECO:0000313" key="3">
    <source>
        <dbReference type="EMBL" id="SEQ08904.1"/>
    </source>
</evidence>
<dbReference type="AlphaFoldDB" id="A0A1H9D640"/>
<gene>
    <name evidence="3" type="ORF">SAMN03080615_00365</name>
</gene>
<dbReference type="STRING" id="355243.SAMN03080615_00365"/>
<dbReference type="OrthoDB" id="6113154at2"/>
<dbReference type="RefSeq" id="WP_091353153.1">
    <property type="nucleotide sequence ID" value="NZ_AP025284.1"/>
</dbReference>
<sequence length="427" mass="46980">MAIKIKAALRNSDNKALGSTDAQLFFYTLNGGTKLIASGRSSANGALTMSTNTRISDFLPRVLLKVKLNNKWVNASNTPKSYSQATIDFGTVKLSSEPVLTLATTTLHAIPAVTAGATAVAADTNKLRLLETQNLKLTNETKNLTEQLKSKEKARKSLETELQSRPTVQMLNAEKTQVRDLTAQLKARDERITQLERGSGQLSEISRQLELKEQQRKQLEVELNKRPTVEMLNIQKGLVTDLKGQLKLKDNRIAELEERISRGGATVPIKSTTVKSEDLIFSTSQAISRASDKLVKQGGYRISKASVDLKVVASANHTDLMLFESADDLARIPSNCFGNVSFDIDLTDTGDTETPAATDLTMPDVTGYTRQLAERKLDGLQDQLFWYEQQLSEKDPFSAGQIIRQHPKANTPLQPDTQIILIIGVGI</sequence>
<proteinExistence type="predicted"/>
<evidence type="ECO:0000313" key="4">
    <source>
        <dbReference type="Proteomes" id="UP000198749"/>
    </source>
</evidence>
<dbReference type="PROSITE" id="PS51178">
    <property type="entry name" value="PASTA"/>
    <property type="match status" value="1"/>
</dbReference>
<keyword evidence="4" id="KW-1185">Reference proteome</keyword>
<feature type="coiled-coil region" evidence="1">
    <location>
        <begin position="202"/>
        <end position="259"/>
    </location>
</feature>
<reference evidence="4" key="1">
    <citation type="submission" date="2016-10" db="EMBL/GenBank/DDBJ databases">
        <authorList>
            <person name="Varghese N."/>
            <person name="Submissions S."/>
        </authorList>
    </citation>
    <scope>NUCLEOTIDE SEQUENCE [LARGE SCALE GENOMIC DNA]</scope>
    <source>
        <strain evidence="4">DSM 18887</strain>
    </source>
</reference>
<evidence type="ECO:0000256" key="1">
    <source>
        <dbReference type="SAM" id="Coils"/>
    </source>
</evidence>